<accession>A0ABZ2JY44</accession>
<evidence type="ECO:0000259" key="5">
    <source>
        <dbReference type="PROSITE" id="PS50931"/>
    </source>
</evidence>
<protein>
    <submittedName>
        <fullName evidence="6">LysR family transcriptional regulator</fullName>
    </submittedName>
</protein>
<dbReference type="RefSeq" id="WP_394841891.1">
    <property type="nucleotide sequence ID" value="NZ_CP089982.1"/>
</dbReference>
<sequence>MQKSTFADLDLNDAHFFTEVVRRGSFSAVARAANLPVSTVSRHVARLEGRLGVVLLARTTRRVSLTDAGRMYHEHAARAIDELETAQRLVHDLGSSPKGRVRITAPLGIVRRVWPALAEFLATYPDMAVDVEANDRMVDLVEGGFDLAIRTGPLVDSSLVARKLYEGAYGLFASRTYLARRGTPRRAQDLAEHACIIVPKRGNERVTWSLTEGKKTVRISVRGRVSVSELSLAYLAALDGHGIVQLPTSFVAGEGASRRKLVRVLPNIDAGRVPVWLVHPSSRVLPAGVRALVEHLVARSPTLFAR</sequence>
<dbReference type="SUPFAM" id="SSF53850">
    <property type="entry name" value="Periplasmic binding protein-like II"/>
    <property type="match status" value="1"/>
</dbReference>
<dbReference type="Gene3D" id="3.40.190.290">
    <property type="match status" value="1"/>
</dbReference>
<proteinExistence type="inferred from homology"/>
<dbReference type="InterPro" id="IPR036388">
    <property type="entry name" value="WH-like_DNA-bd_sf"/>
</dbReference>
<dbReference type="InterPro" id="IPR000847">
    <property type="entry name" value="LysR_HTH_N"/>
</dbReference>
<dbReference type="PANTHER" id="PTHR30537:SF31">
    <property type="entry name" value="TRANSCRIPTIONAL REGULATOR, LYSR FAMILY"/>
    <property type="match status" value="1"/>
</dbReference>
<keyword evidence="4" id="KW-0804">Transcription</keyword>
<reference evidence="6 7" key="1">
    <citation type="submission" date="2021-12" db="EMBL/GenBank/DDBJ databases">
        <title>Discovery of the Pendulisporaceae a myxobacterial family with distinct sporulation behavior and unique specialized metabolism.</title>
        <authorList>
            <person name="Garcia R."/>
            <person name="Popoff A."/>
            <person name="Bader C.D."/>
            <person name="Loehr J."/>
            <person name="Walesch S."/>
            <person name="Walt C."/>
            <person name="Boldt J."/>
            <person name="Bunk B."/>
            <person name="Haeckl F.J.F.P.J."/>
            <person name="Gunesch A.P."/>
            <person name="Birkelbach J."/>
            <person name="Nuebel U."/>
            <person name="Pietschmann T."/>
            <person name="Bach T."/>
            <person name="Mueller R."/>
        </authorList>
    </citation>
    <scope>NUCLEOTIDE SEQUENCE [LARGE SCALE GENOMIC DNA]</scope>
    <source>
        <strain evidence="6 7">MSr12523</strain>
    </source>
</reference>
<dbReference type="PROSITE" id="PS50931">
    <property type="entry name" value="HTH_LYSR"/>
    <property type="match status" value="1"/>
</dbReference>
<dbReference type="SUPFAM" id="SSF46785">
    <property type="entry name" value="Winged helix' DNA-binding domain"/>
    <property type="match status" value="1"/>
</dbReference>
<evidence type="ECO:0000313" key="6">
    <source>
        <dbReference type="EMBL" id="WXA91272.1"/>
    </source>
</evidence>
<gene>
    <name evidence="6" type="ORF">LZC95_33050</name>
</gene>
<keyword evidence="7" id="KW-1185">Reference proteome</keyword>
<dbReference type="InterPro" id="IPR058163">
    <property type="entry name" value="LysR-type_TF_proteobact-type"/>
</dbReference>
<dbReference type="Gene3D" id="1.10.10.10">
    <property type="entry name" value="Winged helix-like DNA-binding domain superfamily/Winged helix DNA-binding domain"/>
    <property type="match status" value="1"/>
</dbReference>
<dbReference type="PANTHER" id="PTHR30537">
    <property type="entry name" value="HTH-TYPE TRANSCRIPTIONAL REGULATOR"/>
    <property type="match status" value="1"/>
</dbReference>
<evidence type="ECO:0000313" key="7">
    <source>
        <dbReference type="Proteomes" id="UP001379533"/>
    </source>
</evidence>
<dbReference type="Pfam" id="PF00126">
    <property type="entry name" value="HTH_1"/>
    <property type="match status" value="1"/>
</dbReference>
<keyword evidence="3" id="KW-0238">DNA-binding</keyword>
<evidence type="ECO:0000256" key="3">
    <source>
        <dbReference type="ARBA" id="ARBA00023125"/>
    </source>
</evidence>
<name>A0ABZ2JY44_9BACT</name>
<dbReference type="InterPro" id="IPR005119">
    <property type="entry name" value="LysR_subst-bd"/>
</dbReference>
<evidence type="ECO:0000256" key="2">
    <source>
        <dbReference type="ARBA" id="ARBA00023015"/>
    </source>
</evidence>
<dbReference type="Pfam" id="PF03466">
    <property type="entry name" value="LysR_substrate"/>
    <property type="match status" value="1"/>
</dbReference>
<keyword evidence="2" id="KW-0805">Transcription regulation</keyword>
<feature type="domain" description="HTH lysR-type" evidence="5">
    <location>
        <begin position="9"/>
        <end position="66"/>
    </location>
</feature>
<evidence type="ECO:0000256" key="1">
    <source>
        <dbReference type="ARBA" id="ARBA00009437"/>
    </source>
</evidence>
<dbReference type="Proteomes" id="UP001379533">
    <property type="component" value="Chromosome"/>
</dbReference>
<evidence type="ECO:0000256" key="4">
    <source>
        <dbReference type="ARBA" id="ARBA00023163"/>
    </source>
</evidence>
<dbReference type="EMBL" id="CP089982">
    <property type="protein sequence ID" value="WXA91272.1"/>
    <property type="molecule type" value="Genomic_DNA"/>
</dbReference>
<comment type="similarity">
    <text evidence="1">Belongs to the LysR transcriptional regulatory family.</text>
</comment>
<dbReference type="CDD" id="cd08422">
    <property type="entry name" value="PBP2_CrgA_like"/>
    <property type="match status" value="1"/>
</dbReference>
<dbReference type="InterPro" id="IPR036390">
    <property type="entry name" value="WH_DNA-bd_sf"/>
</dbReference>
<organism evidence="6 7">
    <name type="scientific">Pendulispora brunnea</name>
    <dbReference type="NCBI Taxonomy" id="2905690"/>
    <lineage>
        <taxon>Bacteria</taxon>
        <taxon>Pseudomonadati</taxon>
        <taxon>Myxococcota</taxon>
        <taxon>Myxococcia</taxon>
        <taxon>Myxococcales</taxon>
        <taxon>Sorangiineae</taxon>
        <taxon>Pendulisporaceae</taxon>
        <taxon>Pendulispora</taxon>
    </lineage>
</organism>